<feature type="compositionally biased region" description="Low complexity" evidence="1">
    <location>
        <begin position="180"/>
        <end position="219"/>
    </location>
</feature>
<keyword evidence="2" id="KW-1133">Transmembrane helix</keyword>
<dbReference type="Pfam" id="PF23717">
    <property type="entry name" value="DUF7159"/>
    <property type="match status" value="1"/>
</dbReference>
<evidence type="ECO:0000256" key="1">
    <source>
        <dbReference type="SAM" id="MobiDB-lite"/>
    </source>
</evidence>
<feature type="region of interest" description="Disordered" evidence="1">
    <location>
        <begin position="341"/>
        <end position="387"/>
    </location>
</feature>
<evidence type="ECO:0000313" key="4">
    <source>
        <dbReference type="EMBL" id="BBX52254.1"/>
    </source>
</evidence>
<feature type="compositionally biased region" description="Pro residues" evidence="1">
    <location>
        <begin position="220"/>
        <end position="235"/>
    </location>
</feature>
<dbReference type="EMBL" id="AP022570">
    <property type="protein sequence ID" value="BBX52254.1"/>
    <property type="molecule type" value="Genomic_DNA"/>
</dbReference>
<organism evidence="4 5">
    <name type="scientific">Mycolicibacterium poriferae</name>
    <dbReference type="NCBI Taxonomy" id="39694"/>
    <lineage>
        <taxon>Bacteria</taxon>
        <taxon>Bacillati</taxon>
        <taxon>Actinomycetota</taxon>
        <taxon>Actinomycetes</taxon>
        <taxon>Mycobacteriales</taxon>
        <taxon>Mycobacteriaceae</taxon>
        <taxon>Mycolicibacterium</taxon>
    </lineage>
</organism>
<dbReference type="KEGG" id="mpof:MPOR_32800"/>
<evidence type="ECO:0000256" key="2">
    <source>
        <dbReference type="SAM" id="Phobius"/>
    </source>
</evidence>
<protein>
    <recommendedName>
        <fullName evidence="3">DUF7159 domain-containing protein</fullName>
    </recommendedName>
</protein>
<feature type="compositionally biased region" description="Low complexity" evidence="1">
    <location>
        <begin position="317"/>
        <end position="329"/>
    </location>
</feature>
<evidence type="ECO:0000313" key="5">
    <source>
        <dbReference type="Proteomes" id="UP000466785"/>
    </source>
</evidence>
<feature type="transmembrane region" description="Helical" evidence="2">
    <location>
        <begin position="152"/>
        <end position="173"/>
    </location>
</feature>
<keyword evidence="2" id="KW-0472">Membrane</keyword>
<reference evidence="4 5" key="1">
    <citation type="journal article" date="2019" name="Emerg. Microbes Infect.">
        <title>Comprehensive subspecies identification of 175 nontuberculous mycobacteria species based on 7547 genomic profiles.</title>
        <authorList>
            <person name="Matsumoto Y."/>
            <person name="Kinjo T."/>
            <person name="Motooka D."/>
            <person name="Nabeya D."/>
            <person name="Jung N."/>
            <person name="Uechi K."/>
            <person name="Horii T."/>
            <person name="Iida T."/>
            <person name="Fujita J."/>
            <person name="Nakamura S."/>
        </authorList>
    </citation>
    <scope>NUCLEOTIDE SEQUENCE [LARGE SCALE GENOMIC DNA]</scope>
    <source>
        <strain evidence="4 5">JCM 12603</strain>
    </source>
</reference>
<evidence type="ECO:0000259" key="3">
    <source>
        <dbReference type="Pfam" id="PF23717"/>
    </source>
</evidence>
<keyword evidence="5" id="KW-1185">Reference proteome</keyword>
<accession>A0A6N4VCA8</accession>
<gene>
    <name evidence="4" type="ORF">MPOR_32800</name>
</gene>
<feature type="compositionally biased region" description="Polar residues" evidence="1">
    <location>
        <begin position="280"/>
        <end position="304"/>
    </location>
</feature>
<name>A0A6N4VCA8_9MYCO</name>
<feature type="compositionally biased region" description="Low complexity" evidence="1">
    <location>
        <begin position="240"/>
        <end position="276"/>
    </location>
</feature>
<sequence>MRVVMGLSLTATSAVWALVDTKDGAILADEVVALDSVNEIARATARSVQAFALQSDRDIDGIRMTWTDDGRDHAIRLRSKLRLFGFDTIEHVSEEEAREGRNQTARHIAPHLTLAYGAARAHPADEAHPLLRRLTSRVPAARATIARVPMRITMAASIAAVCAVAALGVFAVMGGPSSQPVETANAEPVPAAAPPAALTPPAGTGPAPVAAPAPARQPAAPAPQAPVADTPPPVSAPQIVAEPQPASAPQVVADPQPASVPPVVAQPRPASAPQVVGQPQPASAPQVDTDSQPASAAQVTSQPTPHHMMVSQPVSGPDTLDAPAVATDPTAAGTLPAEAAPVAVRVGQPHLTDSAPLAGPSPAQAVKNPATAPAPPQNPLDILSALP</sequence>
<feature type="domain" description="DUF7159" evidence="3">
    <location>
        <begin position="3"/>
        <end position="99"/>
    </location>
</feature>
<feature type="region of interest" description="Disordered" evidence="1">
    <location>
        <begin position="177"/>
        <end position="329"/>
    </location>
</feature>
<dbReference type="Proteomes" id="UP000466785">
    <property type="component" value="Chromosome"/>
</dbReference>
<keyword evidence="2" id="KW-0812">Transmembrane</keyword>
<proteinExistence type="predicted"/>
<dbReference type="InterPro" id="IPR055583">
    <property type="entry name" value="DUF7159"/>
</dbReference>
<dbReference type="AlphaFoldDB" id="A0A6N4VCA8"/>